<sequence>MNKGGYTNMRMVGPTKMEMDTLNALPEELVAKIDQIKVELDEIVNDPETLREAEEFHREVSALSPEDLWKRFTI</sequence>
<dbReference type="EMBL" id="PQXF01000011">
    <property type="protein sequence ID" value="PXF60796.1"/>
    <property type="molecule type" value="Genomic_DNA"/>
</dbReference>
<protein>
    <submittedName>
        <fullName evidence="1">Uncharacterized protein</fullName>
    </submittedName>
</protein>
<evidence type="ECO:0000313" key="1">
    <source>
        <dbReference type="EMBL" id="PXF60796.1"/>
    </source>
</evidence>
<comment type="caution">
    <text evidence="1">The sequence shown here is derived from an EMBL/GenBank/DDBJ whole genome shotgun (WGS) entry which is preliminary data.</text>
</comment>
<reference evidence="1" key="1">
    <citation type="submission" date="2018-01" db="EMBL/GenBank/DDBJ databases">
        <authorList>
            <person name="Krukenberg V."/>
        </authorList>
    </citation>
    <scope>NUCLEOTIDE SEQUENCE</scope>
    <source>
        <strain evidence="1">E20ANME2</strain>
    </source>
</reference>
<proteinExistence type="predicted"/>
<dbReference type="Proteomes" id="UP000248329">
    <property type="component" value="Unassembled WGS sequence"/>
</dbReference>
<gene>
    <name evidence="1" type="ORF">C4B59_07340</name>
</gene>
<accession>A0AC61L2D6</accession>
<organism evidence="1 2">
    <name type="scientific">Candidatus Methanogaster sp</name>
    <dbReference type="NCBI Taxonomy" id="3386292"/>
    <lineage>
        <taxon>Archaea</taxon>
        <taxon>Methanobacteriati</taxon>
        <taxon>Methanobacteriota</taxon>
        <taxon>Stenosarchaea group</taxon>
        <taxon>Methanomicrobia</taxon>
        <taxon>Methanosarcinales</taxon>
        <taxon>ANME-2 cluster</taxon>
        <taxon>Candidatus Methanogasteraceae</taxon>
        <taxon>Candidatus Methanogaster</taxon>
    </lineage>
</organism>
<evidence type="ECO:0000313" key="2">
    <source>
        <dbReference type="Proteomes" id="UP000248329"/>
    </source>
</evidence>
<name>A0AC61L2D6_9EURY</name>